<dbReference type="AlphaFoldDB" id="A0A382HUF7"/>
<gene>
    <name evidence="2" type="ORF">METZ01_LOCUS243850</name>
</gene>
<organism evidence="2">
    <name type="scientific">marine metagenome</name>
    <dbReference type="NCBI Taxonomy" id="408172"/>
    <lineage>
        <taxon>unclassified sequences</taxon>
        <taxon>metagenomes</taxon>
        <taxon>ecological metagenomes</taxon>
    </lineage>
</organism>
<accession>A0A382HUF7</accession>
<reference evidence="2" key="1">
    <citation type="submission" date="2018-05" db="EMBL/GenBank/DDBJ databases">
        <authorList>
            <person name="Lanie J.A."/>
            <person name="Ng W.-L."/>
            <person name="Kazmierczak K.M."/>
            <person name="Andrzejewski T.M."/>
            <person name="Davidsen T.M."/>
            <person name="Wayne K.J."/>
            <person name="Tettelin H."/>
            <person name="Glass J.I."/>
            <person name="Rusch D."/>
            <person name="Podicherti R."/>
            <person name="Tsui H.-C.T."/>
            <person name="Winkler M.E."/>
        </authorList>
    </citation>
    <scope>NUCLEOTIDE SEQUENCE</scope>
</reference>
<sequence>MMRLPAVSGRFYPSDGNSLNEEVKRHIKKNRAEEPSKKIRAIGIISPHAGFTYSGEVAGAVYSKIEIPETIILLGPNHTGAGEQVSVMSEGLWQMPQGNVKIDMQLADAICRISTTAKKDNKAHVKEHSIETQLPFIQFYRDNFKIVPICMMRLGLDKCEELSHAIAKAVQETGRDILIVASSDMTHFEPHESASKKDKDAIEQILKLNAEELFNTVRDKNISMCGVNPAVVMLMYACKVGAKEALLAKYMTSGEVNGNLDHVVGYAGIIVK</sequence>
<dbReference type="CDD" id="cd07361">
    <property type="entry name" value="MEMO_like"/>
    <property type="match status" value="1"/>
</dbReference>
<dbReference type="PANTHER" id="PTHR11060:SF0">
    <property type="entry name" value="PROTEIN MEMO1"/>
    <property type="match status" value="1"/>
</dbReference>
<proteinExistence type="inferred from homology"/>
<dbReference type="InterPro" id="IPR002737">
    <property type="entry name" value="MEMO1_fam"/>
</dbReference>
<evidence type="ECO:0008006" key="3">
    <source>
        <dbReference type="Google" id="ProtNLM"/>
    </source>
</evidence>
<evidence type="ECO:0000313" key="2">
    <source>
        <dbReference type="EMBL" id="SVB90996.1"/>
    </source>
</evidence>
<dbReference type="Gene3D" id="3.40.830.10">
    <property type="entry name" value="LigB-like"/>
    <property type="match status" value="1"/>
</dbReference>
<dbReference type="Pfam" id="PF01875">
    <property type="entry name" value="Memo"/>
    <property type="match status" value="1"/>
</dbReference>
<dbReference type="HAMAP" id="MF_00055">
    <property type="entry name" value="MEMO1"/>
    <property type="match status" value="1"/>
</dbReference>
<protein>
    <recommendedName>
        <fullName evidence="3">MEMO1 family protein</fullName>
    </recommendedName>
</protein>
<evidence type="ECO:0000256" key="1">
    <source>
        <dbReference type="ARBA" id="ARBA00006315"/>
    </source>
</evidence>
<comment type="similarity">
    <text evidence="1">Belongs to the MEMO1 family.</text>
</comment>
<dbReference type="NCBIfam" id="TIGR04336">
    <property type="entry name" value="AmmeMemoSam_B"/>
    <property type="match status" value="1"/>
</dbReference>
<name>A0A382HUF7_9ZZZZ</name>
<dbReference type="EMBL" id="UINC01063399">
    <property type="protein sequence ID" value="SVB90996.1"/>
    <property type="molecule type" value="Genomic_DNA"/>
</dbReference>
<dbReference type="SUPFAM" id="SSF53213">
    <property type="entry name" value="LigB-like"/>
    <property type="match status" value="1"/>
</dbReference>
<dbReference type="PANTHER" id="PTHR11060">
    <property type="entry name" value="PROTEIN MEMO1"/>
    <property type="match status" value="1"/>
</dbReference>